<feature type="region of interest" description="Disordered" evidence="18">
    <location>
        <begin position="790"/>
        <end position="829"/>
    </location>
</feature>
<keyword evidence="15" id="KW-0961">Cell wall biogenesis/degradation</keyword>
<evidence type="ECO:0000256" key="14">
    <source>
        <dbReference type="ARBA" id="ARBA00023268"/>
    </source>
</evidence>
<dbReference type="Pfam" id="PF00912">
    <property type="entry name" value="Transgly"/>
    <property type="match status" value="1"/>
</dbReference>
<dbReference type="PANTHER" id="PTHR32282:SF11">
    <property type="entry name" value="PENICILLIN-BINDING PROTEIN 1B"/>
    <property type="match status" value="1"/>
</dbReference>
<dbReference type="GO" id="GO:0009252">
    <property type="term" value="P:peptidoglycan biosynthetic process"/>
    <property type="evidence" value="ECO:0007669"/>
    <property type="project" value="UniProtKB-KW"/>
</dbReference>
<name>U2L6Q5_9BACT</name>
<evidence type="ECO:0000256" key="8">
    <source>
        <dbReference type="ARBA" id="ARBA00022676"/>
    </source>
</evidence>
<dbReference type="EMBL" id="AWET01000038">
    <property type="protein sequence ID" value="ERK00183.1"/>
    <property type="molecule type" value="Genomic_DNA"/>
</dbReference>
<dbReference type="InterPro" id="IPR023346">
    <property type="entry name" value="Lysozyme-like_dom_sf"/>
</dbReference>
<dbReference type="InterPro" id="IPR001264">
    <property type="entry name" value="Glyco_trans_51"/>
</dbReference>
<feature type="domain" description="Penicillin-binding protein transpeptidase" evidence="20">
    <location>
        <begin position="447"/>
        <end position="695"/>
    </location>
</feature>
<comment type="similarity">
    <text evidence="3">In the C-terminal section; belongs to the transpeptidase family.</text>
</comment>
<dbReference type="SUPFAM" id="SSF53955">
    <property type="entry name" value="Lysozyme-like"/>
    <property type="match status" value="1"/>
</dbReference>
<evidence type="ECO:0000256" key="15">
    <source>
        <dbReference type="ARBA" id="ARBA00023316"/>
    </source>
</evidence>
<gene>
    <name evidence="22" type="ORF">HMPREF1218_1331</name>
</gene>
<keyword evidence="9" id="KW-0808">Transferase</keyword>
<evidence type="ECO:0000256" key="18">
    <source>
        <dbReference type="SAM" id="MobiDB-lite"/>
    </source>
</evidence>
<keyword evidence="13 19" id="KW-0472">Membrane</keyword>
<evidence type="ECO:0000256" key="16">
    <source>
        <dbReference type="ARBA" id="ARBA00034000"/>
    </source>
</evidence>
<comment type="catalytic activity">
    <reaction evidence="17">
        <text>[GlcNAc-(1-&gt;4)-Mur2Ac(oyl-L-Ala-gamma-D-Glu-L-Lys-D-Ala-D-Ala)](n)-di-trans,octa-cis-undecaprenyl diphosphate + beta-D-GlcNAc-(1-&gt;4)-Mur2Ac(oyl-L-Ala-gamma-D-Glu-L-Lys-D-Ala-D-Ala)-di-trans,octa-cis-undecaprenyl diphosphate = [GlcNAc-(1-&gt;4)-Mur2Ac(oyl-L-Ala-gamma-D-Glu-L-Lys-D-Ala-D-Ala)](n+1)-di-trans,octa-cis-undecaprenyl diphosphate + di-trans,octa-cis-undecaprenyl diphosphate + H(+)</text>
        <dbReference type="Rhea" id="RHEA:23708"/>
        <dbReference type="Rhea" id="RHEA-COMP:9602"/>
        <dbReference type="Rhea" id="RHEA-COMP:9603"/>
        <dbReference type="ChEBI" id="CHEBI:15378"/>
        <dbReference type="ChEBI" id="CHEBI:58405"/>
        <dbReference type="ChEBI" id="CHEBI:60033"/>
        <dbReference type="ChEBI" id="CHEBI:78435"/>
        <dbReference type="EC" id="2.4.99.28"/>
    </reaction>
</comment>
<dbReference type="AlphaFoldDB" id="U2L6Q5"/>
<dbReference type="Gene3D" id="1.10.3810.10">
    <property type="entry name" value="Biosynthetic peptidoglycan transglycosylase-like"/>
    <property type="match status" value="1"/>
</dbReference>
<keyword evidence="14" id="KW-0511">Multifunctional enzyme</keyword>
<dbReference type="GO" id="GO:0008955">
    <property type="term" value="F:peptidoglycan glycosyltransferase activity"/>
    <property type="evidence" value="ECO:0007669"/>
    <property type="project" value="UniProtKB-EC"/>
</dbReference>
<dbReference type="GO" id="GO:0009002">
    <property type="term" value="F:serine-type D-Ala-D-Ala carboxypeptidase activity"/>
    <property type="evidence" value="ECO:0007669"/>
    <property type="project" value="UniProtKB-EC"/>
</dbReference>
<evidence type="ECO:0000256" key="9">
    <source>
        <dbReference type="ARBA" id="ARBA00022679"/>
    </source>
</evidence>
<comment type="pathway">
    <text evidence="2">Cell wall biogenesis; peptidoglycan biosynthesis.</text>
</comment>
<dbReference type="InterPro" id="IPR036950">
    <property type="entry name" value="PBP_transglycosylase"/>
</dbReference>
<evidence type="ECO:0000256" key="2">
    <source>
        <dbReference type="ARBA" id="ARBA00004752"/>
    </source>
</evidence>
<evidence type="ECO:0000256" key="12">
    <source>
        <dbReference type="ARBA" id="ARBA00022984"/>
    </source>
</evidence>
<keyword evidence="7" id="KW-0645">Protease</keyword>
<evidence type="ECO:0000256" key="1">
    <source>
        <dbReference type="ARBA" id="ARBA00004236"/>
    </source>
</evidence>
<dbReference type="Pfam" id="PF00905">
    <property type="entry name" value="Transpeptidase"/>
    <property type="match status" value="1"/>
</dbReference>
<keyword evidence="8" id="KW-0328">Glycosyltransferase</keyword>
<evidence type="ECO:0000256" key="17">
    <source>
        <dbReference type="ARBA" id="ARBA00049902"/>
    </source>
</evidence>
<dbReference type="GO" id="GO:0030288">
    <property type="term" value="C:outer membrane-bounded periplasmic space"/>
    <property type="evidence" value="ECO:0007669"/>
    <property type="project" value="TreeGrafter"/>
</dbReference>
<evidence type="ECO:0000256" key="5">
    <source>
        <dbReference type="ARBA" id="ARBA00022475"/>
    </source>
</evidence>
<keyword evidence="11" id="KW-0133">Cell shape</keyword>
<dbReference type="SUPFAM" id="SSF56601">
    <property type="entry name" value="beta-lactamase/transpeptidase-like"/>
    <property type="match status" value="1"/>
</dbReference>
<dbReference type="GO" id="GO:0005886">
    <property type="term" value="C:plasma membrane"/>
    <property type="evidence" value="ECO:0007669"/>
    <property type="project" value="UniProtKB-SubCell"/>
</dbReference>
<feature type="domain" description="Glycosyl transferase family 51" evidence="21">
    <location>
        <begin position="86"/>
        <end position="272"/>
    </location>
</feature>
<dbReference type="InterPro" id="IPR012338">
    <property type="entry name" value="Beta-lactam/transpept-like"/>
</dbReference>
<evidence type="ECO:0000256" key="4">
    <source>
        <dbReference type="ARBA" id="ARBA00007739"/>
    </source>
</evidence>
<proteinExistence type="inferred from homology"/>
<keyword evidence="10" id="KW-0378">Hydrolase</keyword>
<keyword evidence="23" id="KW-1185">Reference proteome</keyword>
<dbReference type="InterPro" id="IPR050396">
    <property type="entry name" value="Glycosyltr_51/Transpeptidase"/>
</dbReference>
<dbReference type="InterPro" id="IPR001460">
    <property type="entry name" value="PCN-bd_Tpept"/>
</dbReference>
<dbReference type="GO" id="GO:0008360">
    <property type="term" value="P:regulation of cell shape"/>
    <property type="evidence" value="ECO:0007669"/>
    <property type="project" value="UniProtKB-KW"/>
</dbReference>
<evidence type="ECO:0000256" key="13">
    <source>
        <dbReference type="ARBA" id="ARBA00023136"/>
    </source>
</evidence>
<evidence type="ECO:0000313" key="23">
    <source>
        <dbReference type="Proteomes" id="UP000016600"/>
    </source>
</evidence>
<evidence type="ECO:0000256" key="3">
    <source>
        <dbReference type="ARBA" id="ARBA00007090"/>
    </source>
</evidence>
<keyword evidence="5" id="KW-1003">Cell membrane</keyword>
<protein>
    <submittedName>
        <fullName evidence="22">Transglycosylase</fullName>
    </submittedName>
</protein>
<feature type="transmembrane region" description="Helical" evidence="19">
    <location>
        <begin position="36"/>
        <end position="61"/>
    </location>
</feature>
<keyword evidence="6" id="KW-0121">Carboxypeptidase</keyword>
<comment type="similarity">
    <text evidence="4">In the N-terminal section; belongs to the glycosyltransferase 51 family.</text>
</comment>
<evidence type="ECO:0000259" key="20">
    <source>
        <dbReference type="Pfam" id="PF00905"/>
    </source>
</evidence>
<keyword evidence="12" id="KW-0573">Peptidoglycan synthesis</keyword>
<comment type="catalytic activity">
    <reaction evidence="16">
        <text>Preferential cleavage: (Ac)2-L-Lys-D-Ala-|-D-Ala. Also transpeptidation of peptidyl-alanyl moieties that are N-acyl substituents of D-alanine.</text>
        <dbReference type="EC" id="3.4.16.4"/>
    </reaction>
</comment>
<reference evidence="22 23" key="1">
    <citation type="submission" date="2013-08" db="EMBL/GenBank/DDBJ databases">
        <authorList>
            <person name="Durkin A.S."/>
            <person name="Haft D.R."/>
            <person name="McCorrison J."/>
            <person name="Torralba M."/>
            <person name="Gillis M."/>
            <person name="Haft D.H."/>
            <person name="Methe B."/>
            <person name="Sutton G."/>
            <person name="Nelson K.E."/>
        </authorList>
    </citation>
    <scope>NUCLEOTIDE SEQUENCE [LARGE SCALE GENOMIC DNA]</scope>
    <source>
        <strain evidence="22 23">F0068</strain>
    </source>
</reference>
<dbReference type="PATRIC" id="fig|1081904.3.peg.1724"/>
<keyword evidence="19" id="KW-1133">Transmembrane helix</keyword>
<evidence type="ECO:0000256" key="11">
    <source>
        <dbReference type="ARBA" id="ARBA00022960"/>
    </source>
</evidence>
<dbReference type="GO" id="GO:0008658">
    <property type="term" value="F:penicillin binding"/>
    <property type="evidence" value="ECO:0007669"/>
    <property type="project" value="InterPro"/>
</dbReference>
<evidence type="ECO:0000256" key="6">
    <source>
        <dbReference type="ARBA" id="ARBA00022645"/>
    </source>
</evidence>
<dbReference type="GO" id="GO:0006508">
    <property type="term" value="P:proteolysis"/>
    <property type="evidence" value="ECO:0007669"/>
    <property type="project" value="UniProtKB-KW"/>
</dbReference>
<dbReference type="GO" id="GO:0071555">
    <property type="term" value="P:cell wall organization"/>
    <property type="evidence" value="ECO:0007669"/>
    <property type="project" value="UniProtKB-KW"/>
</dbReference>
<dbReference type="PANTHER" id="PTHR32282">
    <property type="entry name" value="BINDING PROTEIN TRANSPEPTIDASE, PUTATIVE-RELATED"/>
    <property type="match status" value="1"/>
</dbReference>
<evidence type="ECO:0000259" key="21">
    <source>
        <dbReference type="Pfam" id="PF00912"/>
    </source>
</evidence>
<organism evidence="22 23">
    <name type="scientific">Hoylesella pleuritidis F0068</name>
    <dbReference type="NCBI Taxonomy" id="1081904"/>
    <lineage>
        <taxon>Bacteria</taxon>
        <taxon>Pseudomonadati</taxon>
        <taxon>Bacteroidota</taxon>
        <taxon>Bacteroidia</taxon>
        <taxon>Bacteroidales</taxon>
        <taxon>Prevotellaceae</taxon>
        <taxon>Hoylesella</taxon>
    </lineage>
</organism>
<evidence type="ECO:0000313" key="22">
    <source>
        <dbReference type="EMBL" id="ERK00183.1"/>
    </source>
</evidence>
<sequence length="829" mass="94194">MNKVQKAFSWIIRRPRVFWLWYKGLYKGRAWYTKTCVAFVSSTLALFLYLGMVDINFLWLFGKSPGFAQIMHPNTSEASEIYSADNKLIGKYFNENRTPVKYDEVNPQFWHALVDTEDERFYHHFGIDFQGMFAAMKDALIHHDARGASTITQQLAKNMFRVRTQYSTGLIGKIPGIRILVMKSKEWIIALKLEMLYDKKDIITMYANTVDFGSNAFGIKTACKTYFNTTPKNITTEQAAVLVGMLKATTHYNPITNPQNSLRRRNVVLNNMVAHGDLSKQVFDSLSVEPIKLNYSVETNYDGQAKYFREAVADYLKDWCRDNGYDLYSSGLKIYTTIDTRLQKYAEDAAIKQMKQIQRNFNNHWGNRDPWIDENGKVIPNFIEGIAQRQPVYKSLVARFPNNPDSIKYYLNKPHTVKLFDYEKGTIEKELSTMDSIRYMVHFMHCAFLAMEPQTGAVKAWVGDIDFNSWKYDKVTAMRQPGSTFKLFVYTEAMNQGLTPCDKRRDEYISMQVYDKRKHEMTTWTPSNANGSFSGDSMALKSAFARSINSVAVRLGQEMGISRIIETAHKMGIKSPLDDAPSLALGSSDVNLLEMVNAYATVANEGKHHEPVLVTRILDKDGNEVYAVPTGEEQAIPYKSAFLVQQLLESGMREPGGTSMALWGYVGNYRDTDFGGKTGTSNNHSDAWFMGVSPKLVVGAWVGGEYRSIHFRTGALGQGSRTALPICGYFLQAVFKDPAFKHYHSKFPPAKDDDITRDMYNCASYYTPVRRDTTHSDSTIVSEGEVMLDENGNPIVQPAIPNEGESDKTEKKEGKRTRPTEREVNLDDL</sequence>
<evidence type="ECO:0000256" key="7">
    <source>
        <dbReference type="ARBA" id="ARBA00022670"/>
    </source>
</evidence>
<feature type="compositionally biased region" description="Basic and acidic residues" evidence="18">
    <location>
        <begin position="805"/>
        <end position="829"/>
    </location>
</feature>
<accession>U2L6Q5</accession>
<evidence type="ECO:0000256" key="19">
    <source>
        <dbReference type="SAM" id="Phobius"/>
    </source>
</evidence>
<dbReference type="RefSeq" id="WP_021584262.1">
    <property type="nucleotide sequence ID" value="NZ_AWET01000038.1"/>
</dbReference>
<comment type="caution">
    <text evidence="22">The sequence shown here is derived from an EMBL/GenBank/DDBJ whole genome shotgun (WGS) entry which is preliminary data.</text>
</comment>
<dbReference type="Gene3D" id="3.40.710.10">
    <property type="entry name" value="DD-peptidase/beta-lactamase superfamily"/>
    <property type="match status" value="2"/>
</dbReference>
<evidence type="ECO:0000256" key="10">
    <source>
        <dbReference type="ARBA" id="ARBA00022801"/>
    </source>
</evidence>
<dbReference type="Proteomes" id="UP000016600">
    <property type="component" value="Unassembled WGS sequence"/>
</dbReference>
<keyword evidence="19" id="KW-0812">Transmembrane</keyword>
<comment type="subcellular location">
    <subcellularLocation>
        <location evidence="1">Cell membrane</location>
    </subcellularLocation>
</comment>